<name>G8X3X5_STREN</name>
<dbReference type="EMBL" id="CP003219">
    <property type="protein sequence ID" value="AEW97730.1"/>
    <property type="molecule type" value="Genomic_DNA"/>
</dbReference>
<sequence length="40" mass="4063">MTCGDGEDKGPARTAGAVRAGPSRWPAGYDQLECNGLPSA</sequence>
<protein>
    <submittedName>
        <fullName evidence="2">Uncharacterized protein</fullName>
    </submittedName>
</protein>
<dbReference type="AlphaFoldDB" id="G8X3X5"/>
<keyword evidence="3" id="KW-1185">Reference proteome</keyword>
<evidence type="ECO:0000313" key="2">
    <source>
        <dbReference type="EMBL" id="AEW97730.1"/>
    </source>
</evidence>
<organism evidence="2 3">
    <name type="scientific">Streptantibioticus cattleyicolor (strain ATCC 35852 / DSM 46488 / JCM 4925 / NBRC 14057 / NRRL 8057)</name>
    <name type="common">Streptomyces cattleya</name>
    <dbReference type="NCBI Taxonomy" id="1003195"/>
    <lineage>
        <taxon>Bacteria</taxon>
        <taxon>Bacillati</taxon>
        <taxon>Actinomycetota</taxon>
        <taxon>Actinomycetes</taxon>
        <taxon>Kitasatosporales</taxon>
        <taxon>Streptomycetaceae</taxon>
        <taxon>Streptantibioticus</taxon>
    </lineage>
</organism>
<dbReference type="HOGENOM" id="CLU_3296997_0_0_11"/>
<dbReference type="KEGG" id="scy:SCATT_53590"/>
<feature type="region of interest" description="Disordered" evidence="1">
    <location>
        <begin position="1"/>
        <end position="40"/>
    </location>
</feature>
<dbReference type="Proteomes" id="UP000007842">
    <property type="component" value="Chromosome"/>
</dbReference>
<gene>
    <name evidence="2" type="ordered locus">SCATT_53590</name>
</gene>
<feature type="compositionally biased region" description="Basic and acidic residues" evidence="1">
    <location>
        <begin position="1"/>
        <end position="11"/>
    </location>
</feature>
<accession>G8X3X5</accession>
<reference evidence="3" key="1">
    <citation type="submission" date="2011-12" db="EMBL/GenBank/DDBJ databases">
        <title>Complete genome sequence of Streptomyces cattleya strain DSM 46488.</title>
        <authorList>
            <person name="Ou H.-Y."/>
            <person name="Li P."/>
            <person name="Zhao C."/>
            <person name="O'Hagan D."/>
            <person name="Deng Z."/>
        </authorList>
    </citation>
    <scope>NUCLEOTIDE SEQUENCE [LARGE SCALE GENOMIC DNA]</scope>
    <source>
        <strain evidence="3">ATCC 35852 / DSM 46488 / JCM 4925 / NBRC 14057 / NRRL 8057</strain>
    </source>
</reference>
<proteinExistence type="predicted"/>
<evidence type="ECO:0000313" key="3">
    <source>
        <dbReference type="Proteomes" id="UP000007842"/>
    </source>
</evidence>
<evidence type="ECO:0000256" key="1">
    <source>
        <dbReference type="SAM" id="MobiDB-lite"/>
    </source>
</evidence>